<evidence type="ECO:0000256" key="5">
    <source>
        <dbReference type="ARBA" id="ARBA00022777"/>
    </source>
</evidence>
<feature type="compositionally biased region" description="Basic and acidic residues" evidence="8">
    <location>
        <begin position="1"/>
        <end position="18"/>
    </location>
</feature>
<dbReference type="KEGG" id="rul:UC8_51960"/>
<feature type="binding site" evidence="7">
    <location>
        <position position="86"/>
    </location>
    <ligand>
        <name>ATP</name>
        <dbReference type="ChEBI" id="CHEBI:30616"/>
    </ligand>
</feature>
<dbReference type="Gene3D" id="1.10.510.10">
    <property type="entry name" value="Transferase(Phosphotransferase) domain 1"/>
    <property type="match status" value="1"/>
</dbReference>
<keyword evidence="5" id="KW-0418">Kinase</keyword>
<evidence type="ECO:0000313" key="11">
    <source>
        <dbReference type="Proteomes" id="UP000325286"/>
    </source>
</evidence>
<proteinExistence type="predicted"/>
<feature type="region of interest" description="Disordered" evidence="8">
    <location>
        <begin position="1"/>
        <end position="45"/>
    </location>
</feature>
<dbReference type="SUPFAM" id="SSF56112">
    <property type="entry name" value="Protein kinase-like (PK-like)"/>
    <property type="match status" value="1"/>
</dbReference>
<evidence type="ECO:0000256" key="7">
    <source>
        <dbReference type="PROSITE-ProRule" id="PRU10141"/>
    </source>
</evidence>
<sequence length="775" mass="83765">MSSDEKNSIDQPDDREVAADEQLGETHSLAAASGDTAPIAPSNRPVQDWVGKTLGKYQITGVLGQGGMGTVLRAHDPTLERDVAIKILAEHLAANPTALARFQSEAKAAGKLSHAHVAAIHEIGQDGACHYLVMELLTGGSVAAEIQSHGASTPLQATRTMIDACQGIAAAHAAGLIHRDIKPANLVRAADGAVKLTDFGLAKLSAANSGLQLTQTGTVIGTPYFMSPEQCQSHDVDARTDIYALGATYYCLLTGRQPYDESDSVVQVMYAHCNKDIPDPREVDASIPAACAAIVQRAMAKAPDDRYPSAEVMLRDLQTVTATLSGATPIDLPSLSGTTRPAIAPTAPQAWPRWLVGGLAGLLLLLVIGFSLRSFFSSSPPLTPQGEPIKVGVLQALSGTMSTSGNSVVDATLLAIEEINQAGGLLGRPVQAVVADGRSNTETFAQEAQRLIVDEQVSTVFGCWTSASRKTVRPIFERHDHLLVYPVQYEGMELSPNIVYMGAAPNQQIIPALSWATEQLHKRRFFLVGSDYVFPRTSGQVIKDQLQNTEAEIVGEQYVPLGSAHFESVVEAILEAKPDMILNTLNGDSNVAFFRELRKAGVQRDAIPCLSFSIGEQELRSLNIADIEGDYAASTYFQSLDTEANRAFVARFKAKHPHRVISDPMQDAYVGVHLWAQAVRETQSTDPKQIRRAMRGQRITAPEGDIRIDPETQHCFKTPRVGQIRGDGQFQIVWSADQPLAPEPYPASRTAADWKAFLHDLYVGWGNQWMSRATD</sequence>
<evidence type="ECO:0000256" key="1">
    <source>
        <dbReference type="ARBA" id="ARBA00012513"/>
    </source>
</evidence>
<dbReference type="InterPro" id="IPR000719">
    <property type="entry name" value="Prot_kinase_dom"/>
</dbReference>
<keyword evidence="3" id="KW-0808">Transferase</keyword>
<dbReference type="InterPro" id="IPR028082">
    <property type="entry name" value="Peripla_BP_I"/>
</dbReference>
<dbReference type="CDD" id="cd06355">
    <property type="entry name" value="PBP1_FmdD-like"/>
    <property type="match status" value="1"/>
</dbReference>
<dbReference type="GO" id="GO:0006865">
    <property type="term" value="P:amino acid transport"/>
    <property type="evidence" value="ECO:0007669"/>
    <property type="project" value="InterPro"/>
</dbReference>
<keyword evidence="11" id="KW-1185">Reference proteome</keyword>
<accession>A0A5B9R8K1</accession>
<reference evidence="10 11" key="1">
    <citation type="submission" date="2019-08" db="EMBL/GenBank/DDBJ databases">
        <title>Deep-cultivation of Planctomycetes and their phenomic and genomic characterization uncovers novel biology.</title>
        <authorList>
            <person name="Wiegand S."/>
            <person name="Jogler M."/>
            <person name="Boedeker C."/>
            <person name="Pinto D."/>
            <person name="Vollmers J."/>
            <person name="Rivas-Marin E."/>
            <person name="Kohn T."/>
            <person name="Peeters S.H."/>
            <person name="Heuer A."/>
            <person name="Rast P."/>
            <person name="Oberbeckmann S."/>
            <person name="Bunk B."/>
            <person name="Jeske O."/>
            <person name="Meyerdierks A."/>
            <person name="Storesund J.E."/>
            <person name="Kallscheuer N."/>
            <person name="Luecker S."/>
            <person name="Lage O.M."/>
            <person name="Pohl T."/>
            <person name="Merkel B.J."/>
            <person name="Hornburger P."/>
            <person name="Mueller R.-W."/>
            <person name="Bruemmer F."/>
            <person name="Labrenz M."/>
            <person name="Spormann A.M."/>
            <person name="Op den Camp H."/>
            <person name="Overmann J."/>
            <person name="Amann R."/>
            <person name="Jetten M.S.M."/>
            <person name="Mascher T."/>
            <person name="Medema M.H."/>
            <person name="Devos D.P."/>
            <person name="Kaster A.-K."/>
            <person name="Ovreas L."/>
            <person name="Rohde M."/>
            <person name="Galperin M.Y."/>
            <person name="Jogler C."/>
        </authorList>
    </citation>
    <scope>NUCLEOTIDE SEQUENCE [LARGE SCALE GENOMIC DNA]</scope>
    <source>
        <strain evidence="10 11">UC8</strain>
    </source>
</reference>
<keyword evidence="6 7" id="KW-0067">ATP-binding</keyword>
<dbReference type="AlphaFoldDB" id="A0A5B9R8K1"/>
<dbReference type="Gene3D" id="3.30.200.20">
    <property type="entry name" value="Phosphorylase Kinase, domain 1"/>
    <property type="match status" value="1"/>
</dbReference>
<dbReference type="PRINTS" id="PR00337">
    <property type="entry name" value="LEUILEVALBP"/>
</dbReference>
<dbReference type="InterPro" id="IPR000709">
    <property type="entry name" value="Leu_Ile_Val-bd"/>
</dbReference>
<dbReference type="Gene3D" id="3.40.50.2300">
    <property type="match status" value="2"/>
</dbReference>
<feature type="domain" description="Protein kinase" evidence="9">
    <location>
        <begin position="57"/>
        <end position="320"/>
    </location>
</feature>
<dbReference type="RefSeq" id="WP_084427455.1">
    <property type="nucleotide sequence ID" value="NZ_CP042914.1"/>
</dbReference>
<keyword evidence="2" id="KW-0723">Serine/threonine-protein kinase</keyword>
<dbReference type="Pfam" id="PF00069">
    <property type="entry name" value="Pkinase"/>
    <property type="match status" value="1"/>
</dbReference>
<dbReference type="PROSITE" id="PS50011">
    <property type="entry name" value="PROTEIN_KINASE_DOM"/>
    <property type="match status" value="1"/>
</dbReference>
<name>A0A5B9R8K1_9BACT</name>
<evidence type="ECO:0000256" key="6">
    <source>
        <dbReference type="ARBA" id="ARBA00022840"/>
    </source>
</evidence>
<dbReference type="InterPro" id="IPR017441">
    <property type="entry name" value="Protein_kinase_ATP_BS"/>
</dbReference>
<dbReference type="GO" id="GO:0004674">
    <property type="term" value="F:protein serine/threonine kinase activity"/>
    <property type="evidence" value="ECO:0007669"/>
    <property type="project" value="UniProtKB-KW"/>
</dbReference>
<dbReference type="SMART" id="SM00220">
    <property type="entry name" value="S_TKc"/>
    <property type="match status" value="1"/>
</dbReference>
<protein>
    <recommendedName>
        <fullName evidence="1">non-specific serine/threonine protein kinase</fullName>
        <ecNumber evidence="1">2.7.11.1</ecNumber>
    </recommendedName>
</protein>
<dbReference type="GO" id="GO:0005524">
    <property type="term" value="F:ATP binding"/>
    <property type="evidence" value="ECO:0007669"/>
    <property type="project" value="UniProtKB-UniRule"/>
</dbReference>
<dbReference type="FunFam" id="1.10.510.10:FF:000021">
    <property type="entry name" value="Serine/threonine protein kinase"/>
    <property type="match status" value="1"/>
</dbReference>
<dbReference type="SUPFAM" id="SSF53822">
    <property type="entry name" value="Periplasmic binding protein-like I"/>
    <property type="match status" value="1"/>
</dbReference>
<dbReference type="EMBL" id="CP042914">
    <property type="protein sequence ID" value="QEG43151.1"/>
    <property type="molecule type" value="Genomic_DNA"/>
</dbReference>
<keyword evidence="4 7" id="KW-0547">Nucleotide-binding</keyword>
<evidence type="ECO:0000313" key="10">
    <source>
        <dbReference type="EMBL" id="QEG43151.1"/>
    </source>
</evidence>
<evidence type="ECO:0000256" key="2">
    <source>
        <dbReference type="ARBA" id="ARBA00022527"/>
    </source>
</evidence>
<gene>
    <name evidence="10" type="primary">amiC</name>
    <name evidence="10" type="ORF">UC8_51960</name>
</gene>
<dbReference type="InterPro" id="IPR017777">
    <property type="entry name" value="ABC_urea-bd_UrtA"/>
</dbReference>
<dbReference type="PROSITE" id="PS00107">
    <property type="entry name" value="PROTEIN_KINASE_ATP"/>
    <property type="match status" value="1"/>
</dbReference>
<evidence type="ECO:0000256" key="4">
    <source>
        <dbReference type="ARBA" id="ARBA00022741"/>
    </source>
</evidence>
<evidence type="ECO:0000259" key="9">
    <source>
        <dbReference type="PROSITE" id="PS50011"/>
    </source>
</evidence>
<dbReference type="PANTHER" id="PTHR47628">
    <property type="match status" value="1"/>
</dbReference>
<evidence type="ECO:0000256" key="3">
    <source>
        <dbReference type="ARBA" id="ARBA00022679"/>
    </source>
</evidence>
<evidence type="ECO:0000256" key="8">
    <source>
        <dbReference type="SAM" id="MobiDB-lite"/>
    </source>
</evidence>
<dbReference type="PANTHER" id="PTHR47628:SF1">
    <property type="entry name" value="ALIPHATIC AMIDASE EXPRESSION-REGULATING PROTEIN"/>
    <property type="match status" value="1"/>
</dbReference>
<dbReference type="EC" id="2.7.11.1" evidence="1"/>
<dbReference type="CDD" id="cd14014">
    <property type="entry name" value="STKc_PknB_like"/>
    <property type="match status" value="1"/>
</dbReference>
<organism evidence="10 11">
    <name type="scientific">Roseimaritima ulvae</name>
    <dbReference type="NCBI Taxonomy" id="980254"/>
    <lineage>
        <taxon>Bacteria</taxon>
        <taxon>Pseudomonadati</taxon>
        <taxon>Planctomycetota</taxon>
        <taxon>Planctomycetia</taxon>
        <taxon>Pirellulales</taxon>
        <taxon>Pirellulaceae</taxon>
        <taxon>Roseimaritima</taxon>
    </lineage>
</organism>
<dbReference type="OrthoDB" id="6111975at2"/>
<dbReference type="Proteomes" id="UP000325286">
    <property type="component" value="Chromosome"/>
</dbReference>
<dbReference type="Pfam" id="PF13433">
    <property type="entry name" value="Peripla_BP_5"/>
    <property type="match status" value="1"/>
</dbReference>
<dbReference type="InterPro" id="IPR011009">
    <property type="entry name" value="Kinase-like_dom_sf"/>
</dbReference>